<dbReference type="EMBL" id="JAPMLT010000003">
    <property type="protein sequence ID" value="MCX7570048.1"/>
    <property type="molecule type" value="Genomic_DNA"/>
</dbReference>
<keyword evidence="3" id="KW-1185">Reference proteome</keyword>
<dbReference type="NCBIfam" id="TIGR01994">
    <property type="entry name" value="SUF_scaf_2"/>
    <property type="match status" value="1"/>
</dbReference>
<evidence type="ECO:0000313" key="3">
    <source>
        <dbReference type="Proteomes" id="UP001208017"/>
    </source>
</evidence>
<organism evidence="2 3">
    <name type="scientific">Tumebacillus lacus</name>
    <dbReference type="NCBI Taxonomy" id="2995335"/>
    <lineage>
        <taxon>Bacteria</taxon>
        <taxon>Bacillati</taxon>
        <taxon>Bacillota</taxon>
        <taxon>Bacilli</taxon>
        <taxon>Bacillales</taxon>
        <taxon>Alicyclobacillaceae</taxon>
        <taxon>Tumebacillus</taxon>
    </lineage>
</organism>
<accession>A0ABT3WZG4</accession>
<proteinExistence type="predicted"/>
<dbReference type="Gene3D" id="3.90.1010.10">
    <property type="match status" value="1"/>
</dbReference>
<dbReference type="InterPro" id="IPR002871">
    <property type="entry name" value="NIF_FeS_clus_asmbl_NifU_N"/>
</dbReference>
<evidence type="ECO:0000259" key="1">
    <source>
        <dbReference type="Pfam" id="PF01592"/>
    </source>
</evidence>
<dbReference type="CDD" id="cd06664">
    <property type="entry name" value="IscU_like"/>
    <property type="match status" value="1"/>
</dbReference>
<dbReference type="SUPFAM" id="SSF82649">
    <property type="entry name" value="SufE/NifU"/>
    <property type="match status" value="1"/>
</dbReference>
<gene>
    <name evidence="2" type="ORF">OS242_08730</name>
</gene>
<reference evidence="2 3" key="1">
    <citation type="submission" date="2022-11" db="EMBL/GenBank/DDBJ databases">
        <title>Study of microbial diversity in lake waters.</title>
        <authorList>
            <person name="Zhang J."/>
        </authorList>
    </citation>
    <scope>NUCLEOTIDE SEQUENCE [LARGE SCALE GENOMIC DNA]</scope>
    <source>
        <strain evidence="2 3">DT12</strain>
    </source>
</reference>
<dbReference type="Proteomes" id="UP001208017">
    <property type="component" value="Unassembled WGS sequence"/>
</dbReference>
<feature type="domain" description="NIF system FeS cluster assembly NifU N-terminal" evidence="1">
    <location>
        <begin position="7"/>
        <end position="123"/>
    </location>
</feature>
<protein>
    <submittedName>
        <fullName evidence="2">SUF system NifU family Fe-S cluster assembly protein</fullName>
    </submittedName>
</protein>
<evidence type="ECO:0000313" key="2">
    <source>
        <dbReference type="EMBL" id="MCX7570048.1"/>
    </source>
</evidence>
<dbReference type="PANTHER" id="PTHR10093">
    <property type="entry name" value="IRON-SULFUR CLUSTER ASSEMBLY ENZYME NIFU HOMOLOG"/>
    <property type="match status" value="1"/>
</dbReference>
<comment type="caution">
    <text evidence="2">The sequence shown here is derived from an EMBL/GenBank/DDBJ whole genome shotgun (WGS) entry which is preliminary data.</text>
</comment>
<name>A0ABT3WZG4_9BACL</name>
<dbReference type="Pfam" id="PF01592">
    <property type="entry name" value="NifU_N"/>
    <property type="match status" value="1"/>
</dbReference>
<sequence>MNLQDLYRHVILDHSQRPRNRHALANALAVRLLNPTCGDEVTLYLTVEQGVVADASFEGVGCSISIASASMLTEAVRGLPLSEALVLSRAFRRLVQGEDADVTKLGDLEALSGVRQFPARIKCALLAWNALEQGIRGEPDEP</sequence>
<dbReference type="RefSeq" id="WP_267151291.1">
    <property type="nucleotide sequence ID" value="NZ_JAPMLT010000003.1"/>
</dbReference>